<evidence type="ECO:0000256" key="1">
    <source>
        <dbReference type="SAM" id="Phobius"/>
    </source>
</evidence>
<organism evidence="2 3">
    <name type="scientific">Streptomyces monticola</name>
    <dbReference type="NCBI Taxonomy" id="2666263"/>
    <lineage>
        <taxon>Bacteria</taxon>
        <taxon>Bacillati</taxon>
        <taxon>Actinomycetota</taxon>
        <taxon>Actinomycetes</taxon>
        <taxon>Kitasatosporales</taxon>
        <taxon>Streptomycetaceae</taxon>
        <taxon>Streptomyces</taxon>
    </lineage>
</organism>
<feature type="transmembrane region" description="Helical" evidence="1">
    <location>
        <begin position="74"/>
        <end position="95"/>
    </location>
</feature>
<comment type="caution">
    <text evidence="2">The sequence shown here is derived from an EMBL/GenBank/DDBJ whole genome shotgun (WGS) entry which is preliminary data.</text>
</comment>
<sequence length="110" mass="11469">MTRNLRWQVAVLAVVSLCCAGLVAWGAYDAWTAKQCLDSGLGRSDWAGTSMVAEGCLLETASGPVLVPLRGPTFVATLAALGGGAVSTALLGWLLMRGRGRERILPRPSA</sequence>
<name>A0ABW2JD34_9ACTN</name>
<dbReference type="Proteomes" id="UP001596523">
    <property type="component" value="Unassembled WGS sequence"/>
</dbReference>
<feature type="transmembrane region" description="Helical" evidence="1">
    <location>
        <begin position="7"/>
        <end position="28"/>
    </location>
</feature>
<dbReference type="RefSeq" id="WP_381827592.1">
    <property type="nucleotide sequence ID" value="NZ_JBHTCF010000002.1"/>
</dbReference>
<evidence type="ECO:0000313" key="3">
    <source>
        <dbReference type="Proteomes" id="UP001596523"/>
    </source>
</evidence>
<dbReference type="EMBL" id="JBHTCF010000002">
    <property type="protein sequence ID" value="MFC7303924.1"/>
    <property type="molecule type" value="Genomic_DNA"/>
</dbReference>
<keyword evidence="1" id="KW-1133">Transmembrane helix</keyword>
<gene>
    <name evidence="2" type="ORF">ACFQVC_06815</name>
</gene>
<protein>
    <submittedName>
        <fullName evidence="2">Uncharacterized protein</fullName>
    </submittedName>
</protein>
<keyword evidence="1" id="KW-0472">Membrane</keyword>
<keyword evidence="3" id="KW-1185">Reference proteome</keyword>
<keyword evidence="1" id="KW-0812">Transmembrane</keyword>
<accession>A0ABW2JD34</accession>
<proteinExistence type="predicted"/>
<evidence type="ECO:0000313" key="2">
    <source>
        <dbReference type="EMBL" id="MFC7303924.1"/>
    </source>
</evidence>
<reference evidence="3" key="1">
    <citation type="journal article" date="2019" name="Int. J. Syst. Evol. Microbiol.">
        <title>The Global Catalogue of Microorganisms (GCM) 10K type strain sequencing project: providing services to taxonomists for standard genome sequencing and annotation.</title>
        <authorList>
            <consortium name="The Broad Institute Genomics Platform"/>
            <consortium name="The Broad Institute Genome Sequencing Center for Infectious Disease"/>
            <person name="Wu L."/>
            <person name="Ma J."/>
        </authorList>
    </citation>
    <scope>NUCLEOTIDE SEQUENCE [LARGE SCALE GENOMIC DNA]</scope>
    <source>
        <strain evidence="3">SYNS20</strain>
    </source>
</reference>